<dbReference type="Proteomes" id="UP000036027">
    <property type="component" value="Unassembled WGS sequence"/>
</dbReference>
<protein>
    <recommendedName>
        <fullName evidence="3">AlpA family transcriptional regulator</fullName>
    </recommendedName>
</protein>
<dbReference type="PATRIC" id="fig|1470200.3.peg.2104"/>
<dbReference type="InterPro" id="IPR010260">
    <property type="entry name" value="AlpA"/>
</dbReference>
<organism evidence="1 2">
    <name type="scientific">Neisseria arctica</name>
    <dbReference type="NCBI Taxonomy" id="1470200"/>
    <lineage>
        <taxon>Bacteria</taxon>
        <taxon>Pseudomonadati</taxon>
        <taxon>Pseudomonadota</taxon>
        <taxon>Betaproteobacteria</taxon>
        <taxon>Neisseriales</taxon>
        <taxon>Neisseriaceae</taxon>
        <taxon>Neisseria</taxon>
    </lineage>
</organism>
<dbReference type="RefSeq" id="WP_047760763.1">
    <property type="nucleotide sequence ID" value="NZ_CP091510.1"/>
</dbReference>
<dbReference type="Pfam" id="PF05930">
    <property type="entry name" value="Phage_AlpA"/>
    <property type="match status" value="1"/>
</dbReference>
<comment type="caution">
    <text evidence="1">The sequence shown here is derived from an EMBL/GenBank/DDBJ whole genome shotgun (WGS) entry which is preliminary data.</text>
</comment>
<dbReference type="STRING" id="1470200.PL75_04765"/>
<dbReference type="InterPro" id="IPR052931">
    <property type="entry name" value="Prophage_regulatory_activator"/>
</dbReference>
<dbReference type="AlphaFoldDB" id="A0A0J0YSY0"/>
<evidence type="ECO:0000313" key="1">
    <source>
        <dbReference type="EMBL" id="KLT73211.1"/>
    </source>
</evidence>
<dbReference type="PANTHER" id="PTHR36154">
    <property type="entry name" value="DNA-BINDING TRANSCRIPTIONAL ACTIVATOR ALPA"/>
    <property type="match status" value="1"/>
</dbReference>
<dbReference type="PANTHER" id="PTHR36154:SF1">
    <property type="entry name" value="DNA-BINDING TRANSCRIPTIONAL ACTIVATOR ALPA"/>
    <property type="match status" value="1"/>
</dbReference>
<keyword evidence="2" id="KW-1185">Reference proteome</keyword>
<evidence type="ECO:0000313" key="2">
    <source>
        <dbReference type="Proteomes" id="UP000036027"/>
    </source>
</evidence>
<name>A0A0J0YSY0_9NEIS</name>
<reference evidence="1 2" key="1">
    <citation type="submission" date="2014-11" db="EMBL/GenBank/DDBJ databases">
        <title>Genome of a novel goose pathogen.</title>
        <authorList>
            <person name="Hansen C.M."/>
            <person name="Hueffer K."/>
            <person name="Choi S.C."/>
        </authorList>
    </citation>
    <scope>NUCLEOTIDE SEQUENCE [LARGE SCALE GENOMIC DNA]</scope>
    <source>
        <strain evidence="1 2">KH1503</strain>
    </source>
</reference>
<dbReference type="EMBL" id="JTDO01000005">
    <property type="protein sequence ID" value="KLT73211.1"/>
    <property type="molecule type" value="Genomic_DNA"/>
</dbReference>
<evidence type="ECO:0008006" key="3">
    <source>
        <dbReference type="Google" id="ProtNLM"/>
    </source>
</evidence>
<sequence>MADAILRQLEVRKRLGNISSSALWYRLDPKSHLFDPDMPKPFKLSANGRSVGWLESEIDAYIEKRAAVRLGA</sequence>
<dbReference type="OrthoDB" id="9182156at2"/>
<proteinExistence type="predicted"/>
<gene>
    <name evidence="1" type="ORF">PL75_04765</name>
</gene>
<accession>A0A0J0YSY0</accession>